<dbReference type="Proteomes" id="UP000605970">
    <property type="component" value="Unassembled WGS sequence"/>
</dbReference>
<reference evidence="2" key="1">
    <citation type="journal article" date="2020" name="Ecol. Evol.">
        <title>Genome structure and content of the rice root-knot nematode (Meloidogyne graminicola).</title>
        <authorList>
            <person name="Phan N.T."/>
            <person name="Danchin E.G.J."/>
            <person name="Klopp C."/>
            <person name="Perfus-Barbeoch L."/>
            <person name="Kozlowski D.K."/>
            <person name="Koutsovoulos G.D."/>
            <person name="Lopez-Roques C."/>
            <person name="Bouchez O."/>
            <person name="Zahm M."/>
            <person name="Besnard G."/>
            <person name="Bellafiore S."/>
        </authorList>
    </citation>
    <scope>NUCLEOTIDE SEQUENCE</scope>
    <source>
        <strain evidence="2">VN-18</strain>
    </source>
</reference>
<proteinExistence type="predicted"/>
<accession>A0A8S9ZNS5</accession>
<name>A0A8S9ZNS5_9BILA</name>
<gene>
    <name evidence="2" type="ORF">Mgra_00005522</name>
</gene>
<dbReference type="OrthoDB" id="5782698at2759"/>
<evidence type="ECO:0000313" key="2">
    <source>
        <dbReference type="EMBL" id="KAF7635080.1"/>
    </source>
</evidence>
<evidence type="ECO:0000256" key="1">
    <source>
        <dbReference type="SAM" id="Coils"/>
    </source>
</evidence>
<evidence type="ECO:0000313" key="3">
    <source>
        <dbReference type="Proteomes" id="UP000605970"/>
    </source>
</evidence>
<dbReference type="EMBL" id="JABEBT010000047">
    <property type="protein sequence ID" value="KAF7635080.1"/>
    <property type="molecule type" value="Genomic_DNA"/>
</dbReference>
<feature type="coiled-coil region" evidence="1">
    <location>
        <begin position="92"/>
        <end position="123"/>
    </location>
</feature>
<keyword evidence="1" id="KW-0175">Coiled coil</keyword>
<dbReference type="AlphaFoldDB" id="A0A8S9ZNS5"/>
<protein>
    <submittedName>
        <fullName evidence="2">Apple domain-containing protein</fullName>
    </submittedName>
</protein>
<sequence>MAFEWQRLGGQCTLKSRSLNGTVVNLANKNGGNNEENEDNGGNDLLFALCLDYGDTERDRFWDHEIGGPIVDSKINIEREECSKICSEFSKIKKRKINFDKYEENKLKEEEEKEEELNQFKLKEYNSLFNTKNIKRRIKQPIINKLENKKEQQQQQQFPAVIYNWRPVDQNDMESPLGECQCISVLQNIKLNFGSFSGFLI</sequence>
<comment type="caution">
    <text evidence="2">The sequence shown here is derived from an EMBL/GenBank/DDBJ whole genome shotgun (WGS) entry which is preliminary data.</text>
</comment>
<organism evidence="2 3">
    <name type="scientific">Meloidogyne graminicola</name>
    <dbReference type="NCBI Taxonomy" id="189291"/>
    <lineage>
        <taxon>Eukaryota</taxon>
        <taxon>Metazoa</taxon>
        <taxon>Ecdysozoa</taxon>
        <taxon>Nematoda</taxon>
        <taxon>Chromadorea</taxon>
        <taxon>Rhabditida</taxon>
        <taxon>Tylenchina</taxon>
        <taxon>Tylenchomorpha</taxon>
        <taxon>Tylenchoidea</taxon>
        <taxon>Meloidogynidae</taxon>
        <taxon>Meloidogyninae</taxon>
        <taxon>Meloidogyne</taxon>
    </lineage>
</organism>
<keyword evidence="3" id="KW-1185">Reference proteome</keyword>